<keyword evidence="1" id="KW-0694">RNA-binding</keyword>
<feature type="region of interest" description="Disordered" evidence="2">
    <location>
        <begin position="652"/>
        <end position="673"/>
    </location>
</feature>
<dbReference type="GO" id="GO:0048255">
    <property type="term" value="P:mRNA stabilization"/>
    <property type="evidence" value="ECO:0007669"/>
    <property type="project" value="InterPro"/>
</dbReference>
<dbReference type="SUPFAM" id="SSF46785">
    <property type="entry name" value="Winged helix' DNA-binding domain"/>
    <property type="match status" value="1"/>
</dbReference>
<dbReference type="AlphaFoldDB" id="A0A8S9YEK6"/>
<comment type="caution">
    <text evidence="4">The sequence shown here is derived from an EMBL/GenBank/DDBJ whole genome shotgun (WGS) entry which is preliminary data.</text>
</comment>
<dbReference type="GO" id="GO:0000339">
    <property type="term" value="F:RNA cap binding"/>
    <property type="evidence" value="ECO:0007669"/>
    <property type="project" value="InterPro"/>
</dbReference>
<feature type="region of interest" description="Disordered" evidence="2">
    <location>
        <begin position="718"/>
        <end position="737"/>
    </location>
</feature>
<dbReference type="InterPro" id="IPR036388">
    <property type="entry name" value="WH-like_DNA-bd_sf"/>
</dbReference>
<feature type="region of interest" description="Disordered" evidence="2">
    <location>
        <begin position="954"/>
        <end position="981"/>
    </location>
</feature>
<dbReference type="Proteomes" id="UP000822476">
    <property type="component" value="Unassembled WGS sequence"/>
</dbReference>
<reference evidence="4" key="1">
    <citation type="submission" date="2019-07" db="EMBL/GenBank/DDBJ databases">
        <title>Annotation for the trematode Paragonimus miyazaki's.</title>
        <authorList>
            <person name="Choi Y.-J."/>
        </authorList>
    </citation>
    <scope>NUCLEOTIDE SEQUENCE</scope>
    <source>
        <strain evidence="4">Japan</strain>
    </source>
</reference>
<evidence type="ECO:0000256" key="2">
    <source>
        <dbReference type="SAM" id="MobiDB-lite"/>
    </source>
</evidence>
<evidence type="ECO:0000313" key="5">
    <source>
        <dbReference type="Proteomes" id="UP000822476"/>
    </source>
</evidence>
<organism evidence="4 5">
    <name type="scientific">Paragonimus skrjabini miyazakii</name>
    <dbReference type="NCBI Taxonomy" id="59628"/>
    <lineage>
        <taxon>Eukaryota</taxon>
        <taxon>Metazoa</taxon>
        <taxon>Spiralia</taxon>
        <taxon>Lophotrochozoa</taxon>
        <taxon>Platyhelminthes</taxon>
        <taxon>Trematoda</taxon>
        <taxon>Digenea</taxon>
        <taxon>Plagiorchiida</taxon>
        <taxon>Troglotremata</taxon>
        <taxon>Troglotrematidae</taxon>
        <taxon>Paragonimus</taxon>
    </lineage>
</organism>
<feature type="compositionally biased region" description="Polar residues" evidence="2">
    <location>
        <begin position="404"/>
        <end position="422"/>
    </location>
</feature>
<name>A0A8S9YEK6_9TREM</name>
<dbReference type="Pfam" id="PF21071">
    <property type="entry name" value="LARP1_HEAT"/>
    <property type="match status" value="1"/>
</dbReference>
<dbReference type="SMART" id="SM00684">
    <property type="entry name" value="DM15"/>
    <property type="match status" value="3"/>
</dbReference>
<proteinExistence type="predicted"/>
<dbReference type="InterPro" id="IPR036390">
    <property type="entry name" value="WH_DNA-bd_sf"/>
</dbReference>
<feature type="region of interest" description="Disordered" evidence="2">
    <location>
        <begin position="383"/>
        <end position="422"/>
    </location>
</feature>
<evidence type="ECO:0000313" key="4">
    <source>
        <dbReference type="EMBL" id="KAF7232355.1"/>
    </source>
</evidence>
<dbReference type="Gene3D" id="1.10.10.10">
    <property type="entry name" value="Winged helix-like DNA-binding domain superfamily/Winged helix DNA-binding domain"/>
    <property type="match status" value="1"/>
</dbReference>
<evidence type="ECO:0000259" key="3">
    <source>
        <dbReference type="SMART" id="SM00715"/>
    </source>
</evidence>
<dbReference type="SMART" id="SM00715">
    <property type="entry name" value="LA"/>
    <property type="match status" value="1"/>
</dbReference>
<evidence type="ECO:0000256" key="1">
    <source>
        <dbReference type="ARBA" id="ARBA00022884"/>
    </source>
</evidence>
<feature type="region of interest" description="Disordered" evidence="2">
    <location>
        <begin position="303"/>
        <end position="343"/>
    </location>
</feature>
<protein>
    <submittedName>
        <fullName evidence="4">La protein 1</fullName>
    </submittedName>
</protein>
<sequence length="981" mass="108639">MDEEWPELTKSVLKAVKLKGNIAARPKAKKWEDLPVKVSYSRDQRKSALPEVSINAVTTSTQPVNGFSGYDVSHNGVDAHHFGEDYDSPPTYSSSRSCLYVRPGFVGFELPLVVPRPGFNPGVLSHYRHYGLQLQICRCNSESCGACLAERLSRIRYQEQITTDRYVPLSVILEFPRMKQLGASRELVIQACCTSAVVELDVDKGLIRRRYPFVIQNSILPTLSGFPDENPSNGSAQPFSQSFAPFVTVDSPELTTTLSVPSPLTFPVYSVANGTLNTNVVVGQHNSAVNLTQEADWRTVERRRHVRSRASPVPAQTLRPPPSARSGSSRRQRNESTCSELSDADDDDLLNYLIVIVPERAGGREPDIKLCKSKSTEQVTIEHVDEADFESNSADSSRSHSPKRQSAGQPTHPHTSGFGQSDHLSSAISARLLAKHPSGDRHPNPDYQTRAKVQADLLQQIRLGLEDYERTVRRKRYTSVCKLGFDDSSDLEDASDSIETVVGSELSDVVGSHIEKVNVVSQEEFATLKEAVSNSNLPDNPPYLVGQTNAALPHPLPDSQPAVWSTDLPKQCQQQLPFFFPNCLPPEPPSILTNTGWMPPAQLPFYSVYYPINGIVGFSPSHSPSLFANQSDQQLEAENAVAALVAEVSRAAAASSKDNRPKSVSNDKQLSARRAAKRRLTGFYPARVKSTGKYERDETDVGYAFDIDARAPSVWSTTGCTSNMNTENSVPRTRPPRTVVSMASDVGTCGTTVIISTAAVDDDETSETMVATSGLTGSSTAIHTSVSKSATTGPSSHTFVRHLNQSCLRAGGLTSRNYMRYRAACLADRERAGPGQSQEMNTLEFRRLALEDAEYGYRYGLECLFRFYSYGLERRFKWSLYKDFQEETLRDYNNGHLYGPEKFWAFLHYSGRRVDMDPRLAELLRKYRTLEDFRVNFEIPDGFYGYRKRLPSTSATVTTSSNQTPAPRGSSTLNGYSSTEN</sequence>
<dbReference type="OrthoDB" id="340227at2759"/>
<gene>
    <name evidence="4" type="ORF">EG68_07994</name>
</gene>
<feature type="compositionally biased region" description="Polar residues" evidence="2">
    <location>
        <begin position="718"/>
        <end position="731"/>
    </location>
</feature>
<keyword evidence="5" id="KW-1185">Reference proteome</keyword>
<dbReference type="InterPro" id="IPR006607">
    <property type="entry name" value="DM15"/>
</dbReference>
<feature type="domain" description="HTH La-type RNA-binding" evidence="3">
    <location>
        <begin position="142"/>
        <end position="210"/>
    </location>
</feature>
<dbReference type="InterPro" id="IPR006630">
    <property type="entry name" value="La_HTH"/>
</dbReference>
<dbReference type="EMBL" id="JTDE01021872">
    <property type="protein sequence ID" value="KAF7232355.1"/>
    <property type="molecule type" value="Genomic_DNA"/>
</dbReference>
<accession>A0A8S9YEK6</accession>